<feature type="signal peptide" evidence="4">
    <location>
        <begin position="1"/>
        <end position="26"/>
    </location>
</feature>
<proteinExistence type="predicted"/>
<keyword evidence="2" id="KW-0677">Repeat</keyword>
<evidence type="ECO:0000256" key="3">
    <source>
        <dbReference type="SAM" id="Coils"/>
    </source>
</evidence>
<keyword evidence="6" id="KW-1185">Reference proteome</keyword>
<gene>
    <name evidence="5" type="ORF">Bealeia1_01301</name>
</gene>
<protein>
    <submittedName>
        <fullName evidence="5">Leucine-rich repeat domain-containing protein</fullName>
    </submittedName>
</protein>
<evidence type="ECO:0000256" key="4">
    <source>
        <dbReference type="SAM" id="SignalP"/>
    </source>
</evidence>
<dbReference type="Proteomes" id="UP001330434">
    <property type="component" value="Chromosome"/>
</dbReference>
<dbReference type="SUPFAM" id="SSF52058">
    <property type="entry name" value="L domain-like"/>
    <property type="match status" value="1"/>
</dbReference>
<dbReference type="PANTHER" id="PTHR46652:SF3">
    <property type="entry name" value="LEUCINE-RICH REPEAT-CONTAINING PROTEIN 9"/>
    <property type="match status" value="1"/>
</dbReference>
<dbReference type="InterPro" id="IPR032675">
    <property type="entry name" value="LRR_dom_sf"/>
</dbReference>
<evidence type="ECO:0000256" key="2">
    <source>
        <dbReference type="ARBA" id="ARBA00022737"/>
    </source>
</evidence>
<accession>A0ABZ2C3S1</accession>
<organism evidence="5 6">
    <name type="scientific">Candidatus Bealeia paramacronuclearis</name>
    <dbReference type="NCBI Taxonomy" id="1921001"/>
    <lineage>
        <taxon>Bacteria</taxon>
        <taxon>Pseudomonadati</taxon>
        <taxon>Pseudomonadota</taxon>
        <taxon>Alphaproteobacteria</taxon>
        <taxon>Holosporales</taxon>
        <taxon>Holosporaceae</taxon>
        <taxon>Candidatus Bealeia</taxon>
    </lineage>
</organism>
<keyword evidence="3" id="KW-0175">Coiled coil</keyword>
<name>A0ABZ2C3S1_9PROT</name>
<evidence type="ECO:0000313" key="6">
    <source>
        <dbReference type="Proteomes" id="UP001330434"/>
    </source>
</evidence>
<keyword evidence="1" id="KW-0433">Leucine-rich repeat</keyword>
<dbReference type="PANTHER" id="PTHR46652">
    <property type="entry name" value="LEUCINE-RICH REPEAT AND IQ DOMAIN-CONTAINING PROTEIN 1-RELATED"/>
    <property type="match status" value="1"/>
</dbReference>
<sequence length="1050" mass="120426">MKKKFRRLSSSILLASSAFAPSAAEAKMPPNAFKGISEFFLKKSYDPTVGEAALESGFIESLRLDGDFEYGEENGERRFIKDKSQDPVWKFLKELFPSPAGHLTIETEGNKNFARLLKTPKGVALMLNYVHALRAESEKNSKSFLKIKSDIQDALFEELFSKDEKEKKEKLKNYIKSLIESRKTLEENKFENQEKLEKTKKLIGLLEKAILNTLKTFMLADDFPKESYEQINKFLEEGKDLNNIETIIEKNLFKKRFDAAKEILKLINGAVDEEKKAFYPPHTTEQIITAFFCEKFSEQSEIFDLIRELDKQIVDKNKQIPLKGDILKKDDFEEIYKKKTVKIDDLFDIFVEQTFFSMIPFKSGSHLSSNGSTERYDRKSDKLLPNKTFQDCAEISGRHIFSMLLYDRISNSYDLSFIESYMKNNESRYFKNFKEFFEKYSPGKANSGARDVRSDWNRVVGDLNDKNDLSIQYLSGNNELTPGFVNFVNVFSKVFNLKLAPFPFENQLLDQKKWLKNSFVKIFTLVNPRYDYQLDLDSVRGGKDKNGMKDLAGSLKIKILDKENKKELFSFKFDVWEDLKHAFVHTVKDKLQETYLKTLKPLGKEISEDVDVKTAQDIIHLLVKTKDVSHPLYTLFQRPLTDNESRVDFLKNFITLSSANGEFVKSHQKRLKTMLGHVLDDIGWDDSATVKIASPHVLTLAQNQFFRDVVFEKVGALQIDKNTDLLLQFKKIQNLALNNSKIKSLTFPQTFKNMEFLSVQQSEITDLNLAAVENLTRVNIQNAPLQSIVFGEKNKFVESLEICGGNIKNSLDVLDASPLESLKTLKLFDNPLLKSFIFGEKNKKLEEFELWDSAVEEVDFSSLKGIKTIHLKGNKKLRSITLGEDHKDLEDLTILDSAITKLDEVSFFKSLVALKDLSLRNDQLKELTFSKSNTALFDFSLSQSLIEELDVSPLTGLQKFSLYNNSNLKTLTFGQNSKIEMFNCNGSEDLRLMGLSHLKNLKSVTIGQDIFNEKVVKGITFEDEMTIGHLKLKLKGLKSKSTGKDEEEQT</sequence>
<evidence type="ECO:0000256" key="1">
    <source>
        <dbReference type="ARBA" id="ARBA00022614"/>
    </source>
</evidence>
<keyword evidence="4" id="KW-0732">Signal</keyword>
<dbReference type="EMBL" id="CP133270">
    <property type="protein sequence ID" value="WVX67104.1"/>
    <property type="molecule type" value="Genomic_DNA"/>
</dbReference>
<dbReference type="Gene3D" id="3.80.10.10">
    <property type="entry name" value="Ribonuclease Inhibitor"/>
    <property type="match status" value="1"/>
</dbReference>
<reference evidence="5 6" key="1">
    <citation type="journal article" date="2024" name="Environ. Microbiol.">
        <title>Novel evolutionary insights on the interactions of the Holosporales (Alphaproteobacteria) with eukaryotic hosts from comparative genomics.</title>
        <authorList>
            <person name="Giovannini M."/>
            <person name="Petroni G."/>
            <person name="Castelli M."/>
        </authorList>
    </citation>
    <scope>NUCLEOTIDE SEQUENCE [LARGE SCALE GENOMIC DNA]</scope>
    <source>
        <strain evidence="5 6">US_Bl 15I1</strain>
    </source>
</reference>
<feature type="coiled-coil region" evidence="3">
    <location>
        <begin position="168"/>
        <end position="202"/>
    </location>
</feature>
<dbReference type="InterPro" id="IPR050836">
    <property type="entry name" value="SDS22/Internalin_LRR"/>
</dbReference>
<feature type="chain" id="PRO_5045073625" evidence="4">
    <location>
        <begin position="27"/>
        <end position="1050"/>
    </location>
</feature>
<dbReference type="RefSeq" id="WP_331255894.1">
    <property type="nucleotide sequence ID" value="NZ_CP133270.1"/>
</dbReference>
<evidence type="ECO:0000313" key="5">
    <source>
        <dbReference type="EMBL" id="WVX67104.1"/>
    </source>
</evidence>